<protein>
    <recommendedName>
        <fullName evidence="3">Carboxylic ester hydrolase</fullName>
        <ecNumber evidence="3">3.1.1.-</ecNumber>
    </recommendedName>
</protein>
<dbReference type="PANTHER" id="PTHR43142:SF5">
    <property type="entry name" value="CARBOXYLIC ESTER HYDROLASE"/>
    <property type="match status" value="1"/>
</dbReference>
<evidence type="ECO:0000256" key="3">
    <source>
        <dbReference type="RuleBase" id="RU361235"/>
    </source>
</evidence>
<dbReference type="InterPro" id="IPR029058">
    <property type="entry name" value="AB_hydrolase_fold"/>
</dbReference>
<dbReference type="EC" id="3.1.1.-" evidence="3"/>
<keyword evidence="2 3" id="KW-0378">Hydrolase</keyword>
<evidence type="ECO:0000256" key="1">
    <source>
        <dbReference type="ARBA" id="ARBA00005964"/>
    </source>
</evidence>
<proteinExistence type="inferred from homology"/>
<dbReference type="EMBL" id="JAGMUU010000027">
    <property type="protein sequence ID" value="KAH7121830.1"/>
    <property type="molecule type" value="Genomic_DNA"/>
</dbReference>
<dbReference type="SUPFAM" id="SSF53474">
    <property type="entry name" value="alpha/beta-Hydrolases"/>
    <property type="match status" value="1"/>
</dbReference>
<dbReference type="InterPro" id="IPR002018">
    <property type="entry name" value="CarbesteraseB"/>
</dbReference>
<keyword evidence="6" id="KW-1185">Reference proteome</keyword>
<dbReference type="AlphaFoldDB" id="A0A9P9DJI3"/>
<reference evidence="5" key="1">
    <citation type="journal article" date="2021" name="Nat. Commun.">
        <title>Genetic determinants of endophytism in the Arabidopsis root mycobiome.</title>
        <authorList>
            <person name="Mesny F."/>
            <person name="Miyauchi S."/>
            <person name="Thiergart T."/>
            <person name="Pickel B."/>
            <person name="Atanasova L."/>
            <person name="Karlsson M."/>
            <person name="Huettel B."/>
            <person name="Barry K.W."/>
            <person name="Haridas S."/>
            <person name="Chen C."/>
            <person name="Bauer D."/>
            <person name="Andreopoulos W."/>
            <person name="Pangilinan J."/>
            <person name="LaButti K."/>
            <person name="Riley R."/>
            <person name="Lipzen A."/>
            <person name="Clum A."/>
            <person name="Drula E."/>
            <person name="Henrissat B."/>
            <person name="Kohler A."/>
            <person name="Grigoriev I.V."/>
            <person name="Martin F.M."/>
            <person name="Hacquard S."/>
        </authorList>
    </citation>
    <scope>NUCLEOTIDE SEQUENCE</scope>
    <source>
        <strain evidence="5">MPI-CAGE-AT-0021</strain>
    </source>
</reference>
<dbReference type="Pfam" id="PF00135">
    <property type="entry name" value="COesterase"/>
    <property type="match status" value="1"/>
</dbReference>
<dbReference type="InterPro" id="IPR019826">
    <property type="entry name" value="Carboxylesterase_B_AS"/>
</dbReference>
<dbReference type="Gene3D" id="3.40.50.1820">
    <property type="entry name" value="alpha/beta hydrolase"/>
    <property type="match status" value="1"/>
</dbReference>
<accession>A0A9P9DJI3</accession>
<dbReference type="Proteomes" id="UP000717696">
    <property type="component" value="Unassembled WGS sequence"/>
</dbReference>
<dbReference type="GO" id="GO:0016787">
    <property type="term" value="F:hydrolase activity"/>
    <property type="evidence" value="ECO:0007669"/>
    <property type="project" value="UniProtKB-KW"/>
</dbReference>
<evidence type="ECO:0000313" key="6">
    <source>
        <dbReference type="Proteomes" id="UP000717696"/>
    </source>
</evidence>
<dbReference type="PROSITE" id="PS00122">
    <property type="entry name" value="CARBOXYLESTERASE_B_1"/>
    <property type="match status" value="1"/>
</dbReference>
<evidence type="ECO:0000313" key="5">
    <source>
        <dbReference type="EMBL" id="KAH7121830.1"/>
    </source>
</evidence>
<dbReference type="PANTHER" id="PTHR43142">
    <property type="entry name" value="CARBOXYLIC ESTER HYDROLASE"/>
    <property type="match status" value="1"/>
</dbReference>
<organism evidence="5 6">
    <name type="scientific">Dactylonectria estremocensis</name>
    <dbReference type="NCBI Taxonomy" id="1079267"/>
    <lineage>
        <taxon>Eukaryota</taxon>
        <taxon>Fungi</taxon>
        <taxon>Dikarya</taxon>
        <taxon>Ascomycota</taxon>
        <taxon>Pezizomycotina</taxon>
        <taxon>Sordariomycetes</taxon>
        <taxon>Hypocreomycetidae</taxon>
        <taxon>Hypocreales</taxon>
        <taxon>Nectriaceae</taxon>
        <taxon>Dactylonectria</taxon>
    </lineage>
</organism>
<comment type="similarity">
    <text evidence="1 3">Belongs to the type-B carboxylesterase/lipase family.</text>
</comment>
<gene>
    <name evidence="5" type="ORF">B0J13DRAFT_567329</name>
</gene>
<sequence>MASNQVPGEVPRYSFKHAGLGEIQGIVRGGDFVQFRGIPFADIPARFRQSSLRTTLPQQPFDASQPGPTCPQLTSQTFPSFWGGPLADDGIILDKPKADEFGCLNLNITASRDVLEGHDKVPVLVFIHGGGFTVGSSSLQVADREIYDGIRLAQRSVYLGRPIVVVSINYRLGPLGFLASTELEAFNKHHGEAVGNYGLHDQRQALEWVSQFIGDFGGDAQNVTIQGGSAGGASCHFQAQFRDAKMKRAILSSGTVLALGAMPIDYHQDRFNNLVSKFCLDSQDAVEGLSSVQVEELVDYPIAGFYYPVIENEWIKGRTATALQKKPTSVELLIGSCAFEQDLTLSMMGALDPANPRSDKALRDLMREVLTTAGLTSNVEDLFSPSILDAYNLSGTLETPSKNLVGWAELVADLVFRIPPYLIGLKNPGANVYLYDFQAENPFPGWEIGYRKSNHAISDIFLFNAAEDLVVEKHRAEYVGAVHQLQKDWLQFCYGELNWEPFRAGDEERLGPVYTLANHGKSNKYDSLEAALGETVANKWKAVLKAAETL</sequence>
<feature type="domain" description="Carboxylesterase type B" evidence="4">
    <location>
        <begin position="20"/>
        <end position="463"/>
    </location>
</feature>
<comment type="caution">
    <text evidence="5">The sequence shown here is derived from an EMBL/GenBank/DDBJ whole genome shotgun (WGS) entry which is preliminary data.</text>
</comment>
<evidence type="ECO:0000259" key="4">
    <source>
        <dbReference type="Pfam" id="PF00135"/>
    </source>
</evidence>
<name>A0A9P9DJI3_9HYPO</name>
<evidence type="ECO:0000256" key="2">
    <source>
        <dbReference type="ARBA" id="ARBA00022801"/>
    </source>
</evidence>
<dbReference type="OrthoDB" id="3200163at2759"/>